<dbReference type="EMBL" id="VTPC01091112">
    <property type="protein sequence ID" value="KAF2879627.1"/>
    <property type="molecule type" value="Genomic_DNA"/>
</dbReference>
<proteinExistence type="predicted"/>
<gene>
    <name evidence="1" type="ORF">ILUMI_26540</name>
</gene>
<dbReference type="PANTHER" id="PTHR31912">
    <property type="entry name" value="IP13529P"/>
    <property type="match status" value="1"/>
</dbReference>
<protein>
    <submittedName>
        <fullName evidence="1">Uncharacterized protein</fullName>
    </submittedName>
</protein>
<evidence type="ECO:0000313" key="1">
    <source>
        <dbReference type="EMBL" id="KAF2879627.1"/>
    </source>
</evidence>
<accession>A0A8K0FXC5</accession>
<dbReference type="OrthoDB" id="6666876at2759"/>
<organism evidence="1 2">
    <name type="scientific">Ignelater luminosus</name>
    <name type="common">Cucubano</name>
    <name type="synonym">Pyrophorus luminosus</name>
    <dbReference type="NCBI Taxonomy" id="2038154"/>
    <lineage>
        <taxon>Eukaryota</taxon>
        <taxon>Metazoa</taxon>
        <taxon>Ecdysozoa</taxon>
        <taxon>Arthropoda</taxon>
        <taxon>Hexapoda</taxon>
        <taxon>Insecta</taxon>
        <taxon>Pterygota</taxon>
        <taxon>Neoptera</taxon>
        <taxon>Endopterygota</taxon>
        <taxon>Coleoptera</taxon>
        <taxon>Polyphaga</taxon>
        <taxon>Elateriformia</taxon>
        <taxon>Elateroidea</taxon>
        <taxon>Elateridae</taxon>
        <taxon>Agrypninae</taxon>
        <taxon>Pyrophorini</taxon>
        <taxon>Ignelater</taxon>
    </lineage>
</organism>
<sequence length="1018" mass="116593">MLGNLVTTNELPPAVTRVLMMADSFVKNVLRDWNLSELTEFFEKERIDEEAFQLLDDAVIESLIPRIGLRLKFKSKYVKYTNFDKLQNWESASTLTLSLSSDLGEGSSGTFIINDNVDIDENSIILMPPPPPASISRPMISDQNEEAVQTNKRIRKSIFPVNLESFLRESVERRLILSQKSEGLLDNNSRNKLCKLIISKLVDTNICILPTILNQIADEIIELFAKERTETYYIPYKPKTVTSPKISPKGKLYSQYVNLTSSLKNVEQMQSTSKQQCPAEEIVYSEEQDEAIFFLTKNIEPWEKAVLYWNITNIGLLQEKLEDRKNTLYKNNSTLQPFFLCVGELQSSSSYVVIDDVKYQVDDPAKALDITFKCFHTLNLKYPLESARVWLFIQKLVYGIDTPEDNLSSATSAVISDINKFKLLKQSGNFIEPVNVAVGQRLEQIGQKTVRKSVTVQYISVSEILKKFFELPNVFEETMDYVNKLHSQKDVISNILQSKHWKNKVSSRPKLDTIIPLYLYFDEFETGNPLGAHASIHKVGAIYVSIPCLPPIQQGSLINIFLLMLFHSSDLQQFGSSIVFAKLIDELNRLERRGLLIEAGDANINLFFAVALITGDNLGLNSMLGFTESFRAKFFCRFCKYPRSETQIQCTQSLNLLRNIQNYELDVEVKDVRLTGIKSPCVWNNINSLHVITNLVVDIKHDIFEGVENFDISLMLNQFINVDKVFTLSTLNSRIKYFKYGCEVKNKPPLISGEDLKNKNIKMSASEMKCFILCLGLLIGDLIPRGNCFWQLYIKLREVVLLVLAKHVTIADHILLESLIEEHHAIIINTFRESLKPKNHFMVHYPFIMKQVGPLINMWSMRFKSKHRVAKGNANVVASRIDICKTLAVKNQLKLCNRFICKIGFRKSIQKGKSTFYEKIDNVVPNFNELVMRCGQSLTEFIENIVSIKRVTVQSTTYQIQDIICTYFDCEISMPVFGCITKIIISKADQILFLYKKVMVSYFDSHFQAYKLDESENN</sequence>
<dbReference type="PANTHER" id="PTHR31912:SF34">
    <property type="entry name" value="NOTOCHORD-RELATED PROTEIN"/>
    <property type="match status" value="1"/>
</dbReference>
<dbReference type="Proteomes" id="UP000801492">
    <property type="component" value="Unassembled WGS sequence"/>
</dbReference>
<comment type="caution">
    <text evidence="1">The sequence shown here is derived from an EMBL/GenBank/DDBJ whole genome shotgun (WGS) entry which is preliminary data.</text>
</comment>
<name>A0A8K0FXC5_IGNLU</name>
<reference evidence="1" key="1">
    <citation type="submission" date="2019-08" db="EMBL/GenBank/DDBJ databases">
        <title>The genome of the North American firefly Photinus pyralis.</title>
        <authorList>
            <consortium name="Photinus pyralis genome working group"/>
            <person name="Fallon T.R."/>
            <person name="Sander Lower S.E."/>
            <person name="Weng J.-K."/>
        </authorList>
    </citation>
    <scope>NUCLEOTIDE SEQUENCE</scope>
    <source>
        <strain evidence="1">TRF0915ILg1</strain>
        <tissue evidence="1">Whole body</tissue>
    </source>
</reference>
<keyword evidence="2" id="KW-1185">Reference proteome</keyword>
<evidence type="ECO:0000313" key="2">
    <source>
        <dbReference type="Proteomes" id="UP000801492"/>
    </source>
</evidence>
<dbReference type="AlphaFoldDB" id="A0A8K0FXC5"/>